<dbReference type="PANTHER" id="PTHR43065">
    <property type="entry name" value="SENSOR HISTIDINE KINASE"/>
    <property type="match status" value="1"/>
</dbReference>
<dbReference type="EMBL" id="CP130613">
    <property type="protein sequence ID" value="WKW15542.1"/>
    <property type="molecule type" value="Genomic_DNA"/>
</dbReference>
<dbReference type="Pfam" id="PF13426">
    <property type="entry name" value="PAS_9"/>
    <property type="match status" value="1"/>
</dbReference>
<keyword evidence="11" id="KW-1185">Reference proteome</keyword>
<dbReference type="Pfam" id="PF00512">
    <property type="entry name" value="HisKA"/>
    <property type="match status" value="1"/>
</dbReference>
<dbReference type="GO" id="GO:0000155">
    <property type="term" value="F:phosphorelay sensor kinase activity"/>
    <property type="evidence" value="ECO:0007669"/>
    <property type="project" value="InterPro"/>
</dbReference>
<dbReference type="Gene3D" id="1.10.287.130">
    <property type="match status" value="1"/>
</dbReference>
<dbReference type="InterPro" id="IPR005467">
    <property type="entry name" value="His_kinase_dom"/>
</dbReference>
<dbReference type="Pfam" id="PF02518">
    <property type="entry name" value="HATPase_c"/>
    <property type="match status" value="1"/>
</dbReference>
<dbReference type="InterPro" id="IPR011006">
    <property type="entry name" value="CheY-like_superfamily"/>
</dbReference>
<dbReference type="Proteomes" id="UP001229955">
    <property type="component" value="Chromosome"/>
</dbReference>
<dbReference type="SUPFAM" id="SSF52172">
    <property type="entry name" value="CheY-like"/>
    <property type="match status" value="1"/>
</dbReference>
<evidence type="ECO:0000256" key="1">
    <source>
        <dbReference type="ARBA" id="ARBA00000085"/>
    </source>
</evidence>
<dbReference type="KEGG" id="pspc:Strain318_001931"/>
<feature type="domain" description="PAS" evidence="7">
    <location>
        <begin position="9"/>
        <end position="57"/>
    </location>
</feature>
<dbReference type="InterPro" id="IPR003594">
    <property type="entry name" value="HATPase_dom"/>
</dbReference>
<dbReference type="InterPro" id="IPR000014">
    <property type="entry name" value="PAS"/>
</dbReference>
<dbReference type="SUPFAM" id="SSF55785">
    <property type="entry name" value="PYP-like sensor domain (PAS domain)"/>
    <property type="match status" value="2"/>
</dbReference>
<accession>A0AA49K171</accession>
<dbReference type="InterPro" id="IPR035965">
    <property type="entry name" value="PAS-like_dom_sf"/>
</dbReference>
<feature type="modified residue" description="4-aspartylphosphate" evidence="4">
    <location>
        <position position="588"/>
    </location>
</feature>
<comment type="catalytic activity">
    <reaction evidence="1">
        <text>ATP + protein L-histidine = ADP + protein N-phospho-L-histidine.</text>
        <dbReference type="EC" id="2.7.13.3"/>
    </reaction>
</comment>
<feature type="domain" description="PAC" evidence="8">
    <location>
        <begin position="89"/>
        <end position="142"/>
    </location>
</feature>
<dbReference type="SUPFAM" id="SSF47384">
    <property type="entry name" value="Homodimeric domain of signal transducing histidine kinase"/>
    <property type="match status" value="1"/>
</dbReference>
<dbReference type="SMART" id="SM00387">
    <property type="entry name" value="HATPase_c"/>
    <property type="match status" value="1"/>
</dbReference>
<feature type="domain" description="Histidine kinase" evidence="5">
    <location>
        <begin position="284"/>
        <end position="516"/>
    </location>
</feature>
<dbReference type="SUPFAM" id="SSF55874">
    <property type="entry name" value="ATPase domain of HSP90 chaperone/DNA topoisomerase II/histidine kinase"/>
    <property type="match status" value="1"/>
</dbReference>
<dbReference type="PROSITE" id="PS50113">
    <property type="entry name" value="PAC"/>
    <property type="match status" value="2"/>
</dbReference>
<evidence type="ECO:0000259" key="5">
    <source>
        <dbReference type="PROSITE" id="PS50109"/>
    </source>
</evidence>
<feature type="domain" description="PAS" evidence="7">
    <location>
        <begin position="146"/>
        <end position="216"/>
    </location>
</feature>
<evidence type="ECO:0000313" key="9">
    <source>
        <dbReference type="EMBL" id="WKW12635.1"/>
    </source>
</evidence>
<sequence length="655" mass="70251">MAVNLPPLLEPELRHLVDTLPVGVLVQDATPTIRYVNQRALDLLGMTADQLLGRSILDPHWSVVRLDGSTFPQDEFPAMQALRTGRAVDDVVMGVRNNSQTARIWILVRAQPSFDAQGAVTRVIVTFTDITALRAAEEARATAVVEAERFRSALDEVPAFVYIKDRASRYQYANAPTLRLFGVSAEELAGSGDERFFPPDVVARLRAVDLRALAGERTHETISVRTPTGERIYLEVKSPLAPDPVTGEVPGLLGISIDITERRHLEDVFRQSQRLEAIGRLAGGVAHDFNNMLGVILGHTELALAAVPAGSAPHEHLEEIHAAARRSADLTKQLLAFSRKQPSTPIPLHIATHARETIRLLRRLVGEDIALGIDAGGDDWMAHLDPSQLDQVLANLCVNAADAIRGARTTAADAGRARAIQIETAHAVVAPTEAHQQGVLPGEYVRLTVRDTGPGIPPDVRERMFEPFFTTKPAGEGTGLGLATVFGIVAQANGFITVDSTMGEGSAFHLHLPRVREGTSPTAAPPATHAASGGSETIFVVEDEPAVLQLAVRALGALGYRVFSAADGASALRLAEAHDGPIDLLLTDLIMPGMNGRELAEALQARRPGLRVLFMSGYTADILHGGVAAFDDAAVLAKPFSIQELAAHIRAALLR</sequence>
<dbReference type="InterPro" id="IPR001610">
    <property type="entry name" value="PAC"/>
</dbReference>
<dbReference type="Pfam" id="PF08448">
    <property type="entry name" value="PAS_4"/>
    <property type="match status" value="1"/>
</dbReference>
<dbReference type="InterPro" id="IPR003661">
    <property type="entry name" value="HisK_dim/P_dom"/>
</dbReference>
<dbReference type="Pfam" id="PF00072">
    <property type="entry name" value="Response_reg"/>
    <property type="match status" value="1"/>
</dbReference>
<dbReference type="PROSITE" id="PS50110">
    <property type="entry name" value="RESPONSE_REGULATORY"/>
    <property type="match status" value="1"/>
</dbReference>
<dbReference type="SMART" id="SM00388">
    <property type="entry name" value="HisKA"/>
    <property type="match status" value="1"/>
</dbReference>
<reference evidence="10" key="1">
    <citation type="submission" date="2023-07" db="EMBL/GenBank/DDBJ databases">
        <authorList>
            <person name="Haufschild T."/>
            <person name="Kallscheuer N."/>
            <person name="Hammer J."/>
            <person name="Kohn T."/>
            <person name="Kabuu M."/>
            <person name="Jogler M."/>
            <person name="Wohfarth N."/>
            <person name="Heuer A."/>
            <person name="Rohde M."/>
            <person name="van Teeseling M.C.F."/>
            <person name="Jogler C."/>
        </authorList>
    </citation>
    <scope>NUCLEOTIDE SEQUENCE</scope>
    <source>
        <strain evidence="9">Strain 138</strain>
        <strain evidence="10">Strain 318</strain>
    </source>
</reference>
<evidence type="ECO:0000256" key="3">
    <source>
        <dbReference type="ARBA" id="ARBA00022553"/>
    </source>
</evidence>
<evidence type="ECO:0000313" key="11">
    <source>
        <dbReference type="Proteomes" id="UP001229955"/>
    </source>
</evidence>
<dbReference type="SMART" id="SM00448">
    <property type="entry name" value="REC"/>
    <property type="match status" value="1"/>
</dbReference>
<evidence type="ECO:0000256" key="2">
    <source>
        <dbReference type="ARBA" id="ARBA00012438"/>
    </source>
</evidence>
<proteinExistence type="predicted"/>
<dbReference type="AlphaFoldDB" id="A0AA49K171"/>
<dbReference type="PANTHER" id="PTHR43065:SF42">
    <property type="entry name" value="TWO-COMPONENT SENSOR PPRA"/>
    <property type="match status" value="1"/>
</dbReference>
<name>A0AA49K171_9BACT</name>
<dbReference type="CDD" id="cd00130">
    <property type="entry name" value="PAS"/>
    <property type="match status" value="2"/>
</dbReference>
<dbReference type="InterPro" id="IPR036097">
    <property type="entry name" value="HisK_dim/P_sf"/>
</dbReference>
<dbReference type="InterPro" id="IPR000700">
    <property type="entry name" value="PAS-assoc_C"/>
</dbReference>
<dbReference type="NCBIfam" id="TIGR00229">
    <property type="entry name" value="sensory_box"/>
    <property type="match status" value="2"/>
</dbReference>
<dbReference type="RefSeq" id="WP_367885514.1">
    <property type="nucleotide sequence ID" value="NZ_CP130612.1"/>
</dbReference>
<dbReference type="Gene3D" id="3.30.565.10">
    <property type="entry name" value="Histidine kinase-like ATPase, C-terminal domain"/>
    <property type="match status" value="1"/>
</dbReference>
<organism evidence="10 11">
    <name type="scientific">Pseudogemmatithrix spongiicola</name>
    <dbReference type="NCBI Taxonomy" id="3062599"/>
    <lineage>
        <taxon>Bacteria</taxon>
        <taxon>Pseudomonadati</taxon>
        <taxon>Gemmatimonadota</taxon>
        <taxon>Gemmatimonadia</taxon>
        <taxon>Gemmatimonadales</taxon>
        <taxon>Gemmatimonadaceae</taxon>
        <taxon>Pseudogemmatithrix</taxon>
    </lineage>
</organism>
<dbReference type="PRINTS" id="PR00344">
    <property type="entry name" value="BCTRLSENSOR"/>
</dbReference>
<dbReference type="Gene3D" id="3.40.50.2300">
    <property type="match status" value="1"/>
</dbReference>
<dbReference type="PROSITE" id="PS50112">
    <property type="entry name" value="PAS"/>
    <property type="match status" value="2"/>
</dbReference>
<gene>
    <name evidence="9" type="ORF">Strain138_001932</name>
    <name evidence="10" type="ORF">Strain318_001931</name>
</gene>
<dbReference type="EMBL" id="CP130612">
    <property type="protein sequence ID" value="WKW12635.1"/>
    <property type="molecule type" value="Genomic_DNA"/>
</dbReference>
<dbReference type="PROSITE" id="PS50109">
    <property type="entry name" value="HIS_KIN"/>
    <property type="match status" value="1"/>
</dbReference>
<keyword evidence="3 4" id="KW-0597">Phosphoprotein</keyword>
<accession>A0AA49JVF4</accession>
<dbReference type="InterPro" id="IPR001789">
    <property type="entry name" value="Sig_transdc_resp-reg_receiver"/>
</dbReference>
<evidence type="ECO:0000259" key="7">
    <source>
        <dbReference type="PROSITE" id="PS50112"/>
    </source>
</evidence>
<evidence type="ECO:0000259" key="8">
    <source>
        <dbReference type="PROSITE" id="PS50113"/>
    </source>
</evidence>
<protein>
    <recommendedName>
        <fullName evidence="2">histidine kinase</fullName>
        <ecNumber evidence="2">2.7.13.3</ecNumber>
    </recommendedName>
</protein>
<evidence type="ECO:0000256" key="4">
    <source>
        <dbReference type="PROSITE-ProRule" id="PRU00169"/>
    </source>
</evidence>
<dbReference type="SMART" id="SM00086">
    <property type="entry name" value="PAC"/>
    <property type="match status" value="2"/>
</dbReference>
<dbReference type="InterPro" id="IPR036890">
    <property type="entry name" value="HATPase_C_sf"/>
</dbReference>
<dbReference type="SMART" id="SM00091">
    <property type="entry name" value="PAS"/>
    <property type="match status" value="2"/>
</dbReference>
<feature type="domain" description="Response regulatory" evidence="6">
    <location>
        <begin position="537"/>
        <end position="653"/>
    </location>
</feature>
<dbReference type="InterPro" id="IPR004358">
    <property type="entry name" value="Sig_transdc_His_kin-like_C"/>
</dbReference>
<feature type="domain" description="PAC" evidence="8">
    <location>
        <begin position="217"/>
        <end position="271"/>
    </location>
</feature>
<dbReference type="InterPro" id="IPR013656">
    <property type="entry name" value="PAS_4"/>
</dbReference>
<dbReference type="Gene3D" id="3.30.450.20">
    <property type="entry name" value="PAS domain"/>
    <property type="match status" value="2"/>
</dbReference>
<dbReference type="CDD" id="cd00082">
    <property type="entry name" value="HisKA"/>
    <property type="match status" value="1"/>
</dbReference>
<evidence type="ECO:0000313" key="10">
    <source>
        <dbReference type="EMBL" id="WKW15542.1"/>
    </source>
</evidence>
<dbReference type="EC" id="2.7.13.3" evidence="2"/>
<evidence type="ECO:0000259" key="6">
    <source>
        <dbReference type="PROSITE" id="PS50110"/>
    </source>
</evidence>